<dbReference type="GO" id="GO:0006396">
    <property type="term" value="P:RNA processing"/>
    <property type="evidence" value="ECO:0007669"/>
    <property type="project" value="InterPro"/>
</dbReference>
<accession>A0A9N8JDF2</accession>
<dbReference type="CDD" id="cd12324">
    <property type="entry name" value="RRM_RBM8"/>
    <property type="match status" value="1"/>
</dbReference>
<protein>
    <recommendedName>
        <fullName evidence="8">RRM domain-containing protein</fullName>
    </recommendedName>
</protein>
<dbReference type="Gene3D" id="3.30.70.330">
    <property type="match status" value="1"/>
</dbReference>
<evidence type="ECO:0000256" key="6">
    <source>
        <dbReference type="PROSITE-ProRule" id="PRU00176"/>
    </source>
</evidence>
<proteinExistence type="predicted"/>
<dbReference type="InterPro" id="IPR012677">
    <property type="entry name" value="Nucleotide-bd_a/b_plait_sf"/>
</dbReference>
<gene>
    <name evidence="9" type="ORF">AWRI4619_LOCUS3771</name>
</gene>
<sequence>MADSEMDIDQQPQQDEQEQQQPQDEGRSPSPSQSPEAKRNAPTGPETRTSTGAVAVRSIEGWIVMATNVHEEASEEDLQELFGDYGEIKNLHMNLDRRTGYVKGYVLIEFPTLDEAKAAVEGANGTKLLDQTISVDFAFVRPPLLRAATSRVVALLVAESPETEAEVLAPAEMTTTRISSRDRKEPSKRT</sequence>
<comment type="caution">
    <text evidence="9">The sequence shown here is derived from an EMBL/GenBank/DDBJ whole genome shotgun (WGS) entry which is preliminary data.</text>
</comment>
<evidence type="ECO:0000256" key="5">
    <source>
        <dbReference type="ARBA" id="ARBA00023242"/>
    </source>
</evidence>
<feature type="domain" description="RRM" evidence="8">
    <location>
        <begin position="62"/>
        <end position="140"/>
    </location>
</feature>
<evidence type="ECO:0000256" key="2">
    <source>
        <dbReference type="ARBA" id="ARBA00004496"/>
    </source>
</evidence>
<evidence type="ECO:0000259" key="8">
    <source>
        <dbReference type="PROSITE" id="PS50102"/>
    </source>
</evidence>
<dbReference type="GO" id="GO:0005634">
    <property type="term" value="C:nucleus"/>
    <property type="evidence" value="ECO:0007669"/>
    <property type="project" value="UniProtKB-SubCell"/>
</dbReference>
<keyword evidence="10" id="KW-1185">Reference proteome</keyword>
<dbReference type="InterPro" id="IPR033744">
    <property type="entry name" value="RRM_RBM8"/>
</dbReference>
<dbReference type="Proteomes" id="UP000716446">
    <property type="component" value="Unassembled WGS sequence"/>
</dbReference>
<keyword evidence="5" id="KW-0539">Nucleus</keyword>
<keyword evidence="3" id="KW-0963">Cytoplasm</keyword>
<dbReference type="AlphaFoldDB" id="A0A9N8JDF2"/>
<dbReference type="GO" id="GO:0003729">
    <property type="term" value="F:mRNA binding"/>
    <property type="evidence" value="ECO:0007669"/>
    <property type="project" value="InterPro"/>
</dbReference>
<comment type="subcellular location">
    <subcellularLocation>
        <location evidence="2">Cytoplasm</location>
    </subcellularLocation>
    <subcellularLocation>
        <location evidence="1">Nucleus</location>
    </subcellularLocation>
</comment>
<name>A0A9N8JDF2_9PEZI</name>
<evidence type="ECO:0000256" key="1">
    <source>
        <dbReference type="ARBA" id="ARBA00004123"/>
    </source>
</evidence>
<evidence type="ECO:0000256" key="7">
    <source>
        <dbReference type="SAM" id="MobiDB-lite"/>
    </source>
</evidence>
<evidence type="ECO:0000256" key="3">
    <source>
        <dbReference type="ARBA" id="ARBA00022490"/>
    </source>
</evidence>
<dbReference type="EMBL" id="CAIJEN010000004">
    <property type="protein sequence ID" value="CAD0085376.1"/>
    <property type="molecule type" value="Genomic_DNA"/>
</dbReference>
<dbReference type="SMART" id="SM00360">
    <property type="entry name" value="RRM"/>
    <property type="match status" value="1"/>
</dbReference>
<dbReference type="GO" id="GO:0005737">
    <property type="term" value="C:cytoplasm"/>
    <property type="evidence" value="ECO:0007669"/>
    <property type="project" value="UniProtKB-SubCell"/>
</dbReference>
<dbReference type="PRINTS" id="PR01738">
    <property type="entry name" value="RNABINDINGM8"/>
</dbReference>
<dbReference type="InterPro" id="IPR000504">
    <property type="entry name" value="RRM_dom"/>
</dbReference>
<evidence type="ECO:0000313" key="9">
    <source>
        <dbReference type="EMBL" id="CAD0085376.1"/>
    </source>
</evidence>
<keyword evidence="4 6" id="KW-0694">RNA-binding</keyword>
<evidence type="ECO:0000313" key="10">
    <source>
        <dbReference type="Proteomes" id="UP000716446"/>
    </source>
</evidence>
<feature type="compositionally biased region" description="Basic and acidic residues" evidence="7">
    <location>
        <begin position="179"/>
        <end position="190"/>
    </location>
</feature>
<evidence type="ECO:0000256" key="4">
    <source>
        <dbReference type="ARBA" id="ARBA00022884"/>
    </source>
</evidence>
<dbReference type="InterPro" id="IPR008111">
    <property type="entry name" value="RNA-bd_8"/>
</dbReference>
<feature type="region of interest" description="Disordered" evidence="7">
    <location>
        <begin position="1"/>
        <end position="52"/>
    </location>
</feature>
<dbReference type="SUPFAM" id="SSF54928">
    <property type="entry name" value="RNA-binding domain, RBD"/>
    <property type="match status" value="1"/>
</dbReference>
<reference evidence="9" key="1">
    <citation type="submission" date="2020-06" db="EMBL/GenBank/DDBJ databases">
        <authorList>
            <person name="Onetto C."/>
        </authorList>
    </citation>
    <scope>NUCLEOTIDE SEQUENCE</scope>
</reference>
<feature type="region of interest" description="Disordered" evidence="7">
    <location>
        <begin position="167"/>
        <end position="190"/>
    </location>
</feature>
<dbReference type="PANTHER" id="PTHR45894">
    <property type="entry name" value="RNA-BINDING PROTEIN 8A"/>
    <property type="match status" value="1"/>
</dbReference>
<feature type="compositionally biased region" description="Low complexity" evidence="7">
    <location>
        <begin position="9"/>
        <end position="23"/>
    </location>
</feature>
<organism evidence="9 10">
    <name type="scientific">Aureobasidium vineae</name>
    <dbReference type="NCBI Taxonomy" id="2773715"/>
    <lineage>
        <taxon>Eukaryota</taxon>
        <taxon>Fungi</taxon>
        <taxon>Dikarya</taxon>
        <taxon>Ascomycota</taxon>
        <taxon>Pezizomycotina</taxon>
        <taxon>Dothideomycetes</taxon>
        <taxon>Dothideomycetidae</taxon>
        <taxon>Dothideales</taxon>
        <taxon>Saccotheciaceae</taxon>
        <taxon>Aureobasidium</taxon>
    </lineage>
</organism>
<dbReference type="Pfam" id="PF00076">
    <property type="entry name" value="RRM_1"/>
    <property type="match status" value="1"/>
</dbReference>
<dbReference type="PROSITE" id="PS50102">
    <property type="entry name" value="RRM"/>
    <property type="match status" value="1"/>
</dbReference>
<dbReference type="InterPro" id="IPR035979">
    <property type="entry name" value="RBD_domain_sf"/>
</dbReference>